<evidence type="ECO:0008006" key="4">
    <source>
        <dbReference type="Google" id="ProtNLM"/>
    </source>
</evidence>
<evidence type="ECO:0000256" key="1">
    <source>
        <dbReference type="SAM" id="SignalP"/>
    </source>
</evidence>
<feature type="signal peptide" evidence="1">
    <location>
        <begin position="1"/>
        <end position="19"/>
    </location>
</feature>
<proteinExistence type="predicted"/>
<dbReference type="RefSeq" id="WP_163314539.1">
    <property type="nucleotide sequence ID" value="NZ_JAAGAA010000001.1"/>
</dbReference>
<name>A0A6B2KM02_9NEIS</name>
<keyword evidence="3" id="KW-1185">Reference proteome</keyword>
<protein>
    <recommendedName>
        <fullName evidence="4">Plug domain-containing protein</fullName>
    </recommendedName>
</protein>
<accession>A0A6B2KM02</accession>
<dbReference type="Proteomes" id="UP000482578">
    <property type="component" value="Unassembled WGS sequence"/>
</dbReference>
<feature type="chain" id="PRO_5025651139" description="Plug domain-containing protein" evidence="1">
    <location>
        <begin position="20"/>
        <end position="116"/>
    </location>
</feature>
<dbReference type="InterPro" id="IPR011050">
    <property type="entry name" value="Pectin_lyase_fold/virulence"/>
</dbReference>
<sequence length="116" mass="12137">MRQVCALLFACLTSVPAIAGEPAIERLDVSQLPVATDLGQEYGQSAGERVERLRFISNRANLEAEVGDGSFSSVVTGANTISSNAFSGMSGIGTVVQNSGNQVVIQNSTILNVSLY</sequence>
<organism evidence="2 3">
    <name type="scientific">Crenobacter caeni</name>
    <dbReference type="NCBI Taxonomy" id="2705474"/>
    <lineage>
        <taxon>Bacteria</taxon>
        <taxon>Pseudomonadati</taxon>
        <taxon>Pseudomonadota</taxon>
        <taxon>Betaproteobacteria</taxon>
        <taxon>Neisseriales</taxon>
        <taxon>Neisseriaceae</taxon>
        <taxon>Crenobacter</taxon>
    </lineage>
</organism>
<evidence type="ECO:0000313" key="3">
    <source>
        <dbReference type="Proteomes" id="UP000482578"/>
    </source>
</evidence>
<keyword evidence="1" id="KW-0732">Signal</keyword>
<dbReference type="AlphaFoldDB" id="A0A6B2KM02"/>
<dbReference type="EMBL" id="JAAGAA010000001">
    <property type="protein sequence ID" value="NDV11224.1"/>
    <property type="molecule type" value="Genomic_DNA"/>
</dbReference>
<reference evidence="2 3" key="1">
    <citation type="submission" date="2020-02" db="EMBL/GenBank/DDBJ databases">
        <authorList>
            <person name="Yang Z."/>
        </authorList>
    </citation>
    <scope>NUCLEOTIDE SEQUENCE [LARGE SCALE GENOMIC DNA]</scope>
    <source>
        <strain evidence="2 3">HX-7-9</strain>
    </source>
</reference>
<comment type="caution">
    <text evidence="2">The sequence shown here is derived from an EMBL/GenBank/DDBJ whole genome shotgun (WGS) entry which is preliminary data.</text>
</comment>
<evidence type="ECO:0000313" key="2">
    <source>
        <dbReference type="EMBL" id="NDV11224.1"/>
    </source>
</evidence>
<gene>
    <name evidence="2" type="ORF">GZH52_00185</name>
</gene>
<dbReference type="SUPFAM" id="SSF51126">
    <property type="entry name" value="Pectin lyase-like"/>
    <property type="match status" value="1"/>
</dbReference>